<evidence type="ECO:0000313" key="2">
    <source>
        <dbReference type="Proteomes" id="UP000704611"/>
    </source>
</evidence>
<reference evidence="1 2" key="1">
    <citation type="submission" date="2021-06" db="EMBL/GenBank/DDBJ databases">
        <title>Rheinheimera indica sp. nov., isolated from deep-sea sediment.</title>
        <authorList>
            <person name="Wang Z."/>
            <person name="Zhang X.-Y."/>
        </authorList>
    </citation>
    <scope>NUCLEOTIDE SEQUENCE [LARGE SCALE GENOMIC DNA]</scope>
    <source>
        <strain evidence="1 2">SM2107</strain>
    </source>
</reference>
<keyword evidence="2" id="KW-1185">Reference proteome</keyword>
<accession>A0ABS6MHB1</accession>
<sequence length="131" mass="14796">MFKMHDFKVERDALANCDMSDIAGNTVKQMAKDTQRMKDEIIKQVISAHLGRTNWELSELEGRCECKVAADAHPDKRTETFSVDGVDLITFFPQKVTTANNGHSVNMHVEIKYQLHIACEIDLSGLDKSNQ</sequence>
<dbReference type="EMBL" id="JAHRID010000001">
    <property type="protein sequence ID" value="MBV2128174.1"/>
    <property type="molecule type" value="Genomic_DNA"/>
</dbReference>
<dbReference type="RefSeq" id="WP_217667250.1">
    <property type="nucleotide sequence ID" value="NZ_JAHRID010000001.1"/>
</dbReference>
<evidence type="ECO:0000313" key="1">
    <source>
        <dbReference type="EMBL" id="MBV2128174.1"/>
    </source>
</evidence>
<protein>
    <submittedName>
        <fullName evidence="1">Uncharacterized protein</fullName>
    </submittedName>
</protein>
<organism evidence="1 2">
    <name type="scientific">Arsukibacterium indicum</name>
    <dbReference type="NCBI Taxonomy" id="2848612"/>
    <lineage>
        <taxon>Bacteria</taxon>
        <taxon>Pseudomonadati</taxon>
        <taxon>Pseudomonadota</taxon>
        <taxon>Gammaproteobacteria</taxon>
        <taxon>Chromatiales</taxon>
        <taxon>Chromatiaceae</taxon>
        <taxon>Arsukibacterium</taxon>
    </lineage>
</organism>
<proteinExistence type="predicted"/>
<comment type="caution">
    <text evidence="1">The sequence shown here is derived from an EMBL/GenBank/DDBJ whole genome shotgun (WGS) entry which is preliminary data.</text>
</comment>
<gene>
    <name evidence="1" type="ORF">KQY15_03570</name>
</gene>
<dbReference type="Proteomes" id="UP000704611">
    <property type="component" value="Unassembled WGS sequence"/>
</dbReference>
<name>A0ABS6MHB1_9GAMM</name>